<organism evidence="1 2">
    <name type="scientific">Parasponia andersonii</name>
    <name type="common">Sponia andersonii</name>
    <dbReference type="NCBI Taxonomy" id="3476"/>
    <lineage>
        <taxon>Eukaryota</taxon>
        <taxon>Viridiplantae</taxon>
        <taxon>Streptophyta</taxon>
        <taxon>Embryophyta</taxon>
        <taxon>Tracheophyta</taxon>
        <taxon>Spermatophyta</taxon>
        <taxon>Magnoliopsida</taxon>
        <taxon>eudicotyledons</taxon>
        <taxon>Gunneridae</taxon>
        <taxon>Pentapetalae</taxon>
        <taxon>rosids</taxon>
        <taxon>fabids</taxon>
        <taxon>Rosales</taxon>
        <taxon>Cannabaceae</taxon>
        <taxon>Parasponia</taxon>
    </lineage>
</organism>
<sequence>MRVVVSRREALLGRDEREFKAQFHGIGPERVLNLMVGFELCYGHVEVKVSDFSAPHIARILILLVLYSQLFLQVCFFSNLR</sequence>
<accession>A0A2P5AD88</accession>
<evidence type="ECO:0000313" key="1">
    <source>
        <dbReference type="EMBL" id="PON34493.1"/>
    </source>
</evidence>
<dbReference type="OrthoDB" id="10444328at2759"/>
<gene>
    <name evidence="1" type="ORF">PanWU01x14_343850</name>
</gene>
<evidence type="ECO:0000313" key="2">
    <source>
        <dbReference type="Proteomes" id="UP000237105"/>
    </source>
</evidence>
<comment type="caution">
    <text evidence="1">The sequence shown here is derived from an EMBL/GenBank/DDBJ whole genome shotgun (WGS) entry which is preliminary data.</text>
</comment>
<reference evidence="2" key="1">
    <citation type="submission" date="2016-06" db="EMBL/GenBank/DDBJ databases">
        <title>Parallel loss of symbiosis genes in relatives of nitrogen-fixing non-legume Parasponia.</title>
        <authorList>
            <person name="Van Velzen R."/>
            <person name="Holmer R."/>
            <person name="Bu F."/>
            <person name="Rutten L."/>
            <person name="Van Zeijl A."/>
            <person name="Liu W."/>
            <person name="Santuari L."/>
            <person name="Cao Q."/>
            <person name="Sharma T."/>
            <person name="Shen D."/>
            <person name="Roswanjaya Y."/>
            <person name="Wardhani T."/>
            <person name="Kalhor M.S."/>
            <person name="Jansen J."/>
            <person name="Van den Hoogen J."/>
            <person name="Gungor B."/>
            <person name="Hartog M."/>
            <person name="Hontelez J."/>
            <person name="Verver J."/>
            <person name="Yang W.-C."/>
            <person name="Schijlen E."/>
            <person name="Repin R."/>
            <person name="Schilthuizen M."/>
            <person name="Schranz E."/>
            <person name="Heidstra R."/>
            <person name="Miyata K."/>
            <person name="Fedorova E."/>
            <person name="Kohlen W."/>
            <person name="Bisseling T."/>
            <person name="Smit S."/>
            <person name="Geurts R."/>
        </authorList>
    </citation>
    <scope>NUCLEOTIDE SEQUENCE [LARGE SCALE GENOMIC DNA]</scope>
    <source>
        <strain evidence="2">cv. WU1-14</strain>
    </source>
</reference>
<dbReference type="Proteomes" id="UP000237105">
    <property type="component" value="Unassembled WGS sequence"/>
</dbReference>
<proteinExistence type="predicted"/>
<dbReference type="EMBL" id="JXTB01000656">
    <property type="protein sequence ID" value="PON34493.1"/>
    <property type="molecule type" value="Genomic_DNA"/>
</dbReference>
<dbReference type="AlphaFoldDB" id="A0A2P5AD88"/>
<keyword evidence="2" id="KW-1185">Reference proteome</keyword>
<protein>
    <submittedName>
        <fullName evidence="1">Uncharacterized protein</fullName>
    </submittedName>
</protein>
<name>A0A2P5AD88_PARAD</name>